<feature type="compositionally biased region" description="Polar residues" evidence="1">
    <location>
        <begin position="55"/>
        <end position="74"/>
    </location>
</feature>
<feature type="region of interest" description="Disordered" evidence="1">
    <location>
        <begin position="1"/>
        <end position="83"/>
    </location>
</feature>
<reference evidence="2" key="1">
    <citation type="submission" date="2022-09" db="EMBL/GenBank/DDBJ databases">
        <authorList>
            <person name="Yuan C."/>
            <person name="Ke Z."/>
        </authorList>
    </citation>
    <scope>NUCLEOTIDE SEQUENCE</scope>
    <source>
        <strain evidence="2">LB-8</strain>
    </source>
</reference>
<accession>A0A9X3BI20</accession>
<proteinExistence type="predicted"/>
<dbReference type="EMBL" id="JAOTIF010000006">
    <property type="protein sequence ID" value="MCU7549533.1"/>
    <property type="molecule type" value="Genomic_DNA"/>
</dbReference>
<organism evidence="2 3">
    <name type="scientific">Paraflavisolibacter caeni</name>
    <dbReference type="NCBI Taxonomy" id="2982496"/>
    <lineage>
        <taxon>Bacteria</taxon>
        <taxon>Pseudomonadati</taxon>
        <taxon>Bacteroidota</taxon>
        <taxon>Chitinophagia</taxon>
        <taxon>Chitinophagales</taxon>
        <taxon>Chitinophagaceae</taxon>
        <taxon>Paraflavisolibacter</taxon>
    </lineage>
</organism>
<reference evidence="2" key="2">
    <citation type="submission" date="2023-04" db="EMBL/GenBank/DDBJ databases">
        <title>Paracnuella aquatica gen. nov., sp. nov., a member of the family Chitinophagaceae isolated from a hot spring.</title>
        <authorList>
            <person name="Wang C."/>
        </authorList>
    </citation>
    <scope>NUCLEOTIDE SEQUENCE</scope>
    <source>
        <strain evidence="2">LB-8</strain>
    </source>
</reference>
<name>A0A9X3BI20_9BACT</name>
<feature type="compositionally biased region" description="Basic and acidic residues" evidence="1">
    <location>
        <begin position="25"/>
        <end position="34"/>
    </location>
</feature>
<sequence length="83" mass="9108">MNKYENNGQAQSGVAYLSEFQPPDPTKKRERSEDSLENANPADSRADEKVIVNEQAGNKTVNAPSQTAVNTSENESSDEDTVY</sequence>
<evidence type="ECO:0000256" key="1">
    <source>
        <dbReference type="SAM" id="MobiDB-lite"/>
    </source>
</evidence>
<dbReference type="AlphaFoldDB" id="A0A9X3BI20"/>
<evidence type="ECO:0000313" key="2">
    <source>
        <dbReference type="EMBL" id="MCU7549533.1"/>
    </source>
</evidence>
<dbReference type="RefSeq" id="WP_279296976.1">
    <property type="nucleotide sequence ID" value="NZ_JAOTIF010000006.1"/>
</dbReference>
<gene>
    <name evidence="2" type="ORF">OCK74_10430</name>
</gene>
<dbReference type="Proteomes" id="UP001155483">
    <property type="component" value="Unassembled WGS sequence"/>
</dbReference>
<protein>
    <submittedName>
        <fullName evidence="2">Uncharacterized protein</fullName>
    </submittedName>
</protein>
<evidence type="ECO:0000313" key="3">
    <source>
        <dbReference type="Proteomes" id="UP001155483"/>
    </source>
</evidence>
<comment type="caution">
    <text evidence="2">The sequence shown here is derived from an EMBL/GenBank/DDBJ whole genome shotgun (WGS) entry which is preliminary data.</text>
</comment>
<keyword evidence="3" id="KW-1185">Reference proteome</keyword>
<feature type="compositionally biased region" description="Polar residues" evidence="1">
    <location>
        <begin position="1"/>
        <end position="12"/>
    </location>
</feature>